<proteinExistence type="inferred from homology"/>
<dbReference type="Pfam" id="PF02234">
    <property type="entry name" value="CDI"/>
    <property type="match status" value="1"/>
</dbReference>
<evidence type="ECO:0000256" key="2">
    <source>
        <dbReference type="ARBA" id="ARBA00023013"/>
    </source>
</evidence>
<dbReference type="GO" id="GO:0004861">
    <property type="term" value="F:cyclin-dependent protein serine/threonine kinase inhibitor activity"/>
    <property type="evidence" value="ECO:0007669"/>
    <property type="project" value="UniProtKB-UniRule"/>
</dbReference>
<dbReference type="GO" id="GO:0005634">
    <property type="term" value="C:nucleus"/>
    <property type="evidence" value="ECO:0007669"/>
    <property type="project" value="UniProtKB-UniRule"/>
</dbReference>
<dbReference type="InterPro" id="IPR044275">
    <property type="entry name" value="KRP"/>
</dbReference>
<dbReference type="InterPro" id="IPR003175">
    <property type="entry name" value="CDI_dom"/>
</dbReference>
<name>A0A835HPV7_9MAGN</name>
<dbReference type="Gene3D" id="4.10.365.10">
    <property type="entry name" value="p27"/>
    <property type="match status" value="1"/>
</dbReference>
<evidence type="ECO:0000256" key="1">
    <source>
        <dbReference type="ARBA" id="ARBA00010274"/>
    </source>
</evidence>
<accession>A0A835HPV7</accession>
<dbReference type="AlphaFoldDB" id="A0A835HPV7"/>
<keyword evidence="2 3" id="KW-0649">Protein kinase inhibitor</keyword>
<evidence type="ECO:0000256" key="3">
    <source>
        <dbReference type="PIRNR" id="PIRNR017811"/>
    </source>
</evidence>
<dbReference type="OrthoDB" id="9940972at2759"/>
<reference evidence="6 7" key="1">
    <citation type="submission" date="2020-10" db="EMBL/GenBank/DDBJ databases">
        <title>The Coptis chinensis genome and diversification of protoberbering-type alkaloids.</title>
        <authorList>
            <person name="Wang B."/>
            <person name="Shu S."/>
            <person name="Song C."/>
            <person name="Liu Y."/>
        </authorList>
    </citation>
    <scope>NUCLEOTIDE SEQUENCE [LARGE SCALE GENOMIC DNA]</scope>
    <source>
        <strain evidence="6">HL-2020</strain>
        <tissue evidence="6">Leaf</tissue>
    </source>
</reference>
<dbReference type="GO" id="GO:0051726">
    <property type="term" value="P:regulation of cell cycle"/>
    <property type="evidence" value="ECO:0007669"/>
    <property type="project" value="InterPro"/>
</dbReference>
<gene>
    <name evidence="6" type="ORF">IFM89_030922</name>
</gene>
<keyword evidence="7" id="KW-1185">Reference proteome</keyword>
<feature type="domain" description="Cyclin-dependent kinase inhibitor" evidence="5">
    <location>
        <begin position="143"/>
        <end position="186"/>
    </location>
</feature>
<sequence length="190" mass="21968">MGKFMRKCKRNSEVVVMEAQLGVRTRARSKVLAALAEASESKRRKLISSSYMHGSTLKETLSEQNSVSSQVLVSNCSSNGSSELVNDSLRSVEDLEYESHEIENLLSYKKEQRTYSSSEFNELDSLERQSEEANYRQNSTAEKMPTETEIDDFFSVAEKEEKKRFEEKYNYDVIKDVPLEGRFEWIEMKL</sequence>
<dbReference type="PIRSF" id="PIRSF017811">
    <property type="entry name" value="CDK_inhib_pln"/>
    <property type="match status" value="1"/>
</dbReference>
<dbReference type="PANTHER" id="PTHR46776">
    <property type="entry name" value="CYCLIN-DEPENDENT KINASE INHIBITOR 4-RELATED"/>
    <property type="match status" value="1"/>
</dbReference>
<dbReference type="InterPro" id="IPR044898">
    <property type="entry name" value="CDI_dom_sf"/>
</dbReference>
<evidence type="ECO:0000313" key="6">
    <source>
        <dbReference type="EMBL" id="KAF9602766.1"/>
    </source>
</evidence>
<evidence type="ECO:0000256" key="4">
    <source>
        <dbReference type="SAM" id="MobiDB-lite"/>
    </source>
</evidence>
<comment type="caution">
    <text evidence="6">The sequence shown here is derived from an EMBL/GenBank/DDBJ whole genome shotgun (WGS) entry which is preliminary data.</text>
</comment>
<organism evidence="6 7">
    <name type="scientific">Coptis chinensis</name>
    <dbReference type="NCBI Taxonomy" id="261450"/>
    <lineage>
        <taxon>Eukaryota</taxon>
        <taxon>Viridiplantae</taxon>
        <taxon>Streptophyta</taxon>
        <taxon>Embryophyta</taxon>
        <taxon>Tracheophyta</taxon>
        <taxon>Spermatophyta</taxon>
        <taxon>Magnoliopsida</taxon>
        <taxon>Ranunculales</taxon>
        <taxon>Ranunculaceae</taxon>
        <taxon>Coptidoideae</taxon>
        <taxon>Coptis</taxon>
    </lineage>
</organism>
<dbReference type="Proteomes" id="UP000631114">
    <property type="component" value="Unassembled WGS sequence"/>
</dbReference>
<protein>
    <recommendedName>
        <fullName evidence="3">Cyclin-dependent kinase inhibitor</fullName>
    </recommendedName>
</protein>
<evidence type="ECO:0000313" key="7">
    <source>
        <dbReference type="Proteomes" id="UP000631114"/>
    </source>
</evidence>
<evidence type="ECO:0000259" key="5">
    <source>
        <dbReference type="Pfam" id="PF02234"/>
    </source>
</evidence>
<dbReference type="EMBL" id="JADFTS010000006">
    <property type="protein sequence ID" value="KAF9602766.1"/>
    <property type="molecule type" value="Genomic_DNA"/>
</dbReference>
<feature type="region of interest" description="Disordered" evidence="4">
    <location>
        <begin position="119"/>
        <end position="148"/>
    </location>
</feature>
<feature type="compositionally biased region" description="Basic and acidic residues" evidence="4">
    <location>
        <begin position="125"/>
        <end position="134"/>
    </location>
</feature>
<comment type="similarity">
    <text evidence="1 3">Belongs to the CDI family. ICK/KRP subfamily.</text>
</comment>